<dbReference type="Proteomes" id="UP000193804">
    <property type="component" value="Unassembled WGS sequence"/>
</dbReference>
<keyword evidence="1" id="KW-0645">Protease</keyword>
<dbReference type="STRING" id="1028.SAMN05661096_03953"/>
<dbReference type="EMBL" id="FXAW01000011">
    <property type="protein sequence ID" value="SMG52528.1"/>
    <property type="molecule type" value="Genomic_DNA"/>
</dbReference>
<dbReference type="GO" id="GO:0008233">
    <property type="term" value="F:peptidase activity"/>
    <property type="evidence" value="ECO:0007669"/>
    <property type="project" value="UniProtKB-KW"/>
</dbReference>
<accession>A0A1X7LF99</accession>
<gene>
    <name evidence="1" type="ORF">SAMN05661096_03953</name>
</gene>
<reference evidence="2" key="1">
    <citation type="submission" date="2017-04" db="EMBL/GenBank/DDBJ databases">
        <authorList>
            <person name="Varghese N."/>
            <person name="Submissions S."/>
        </authorList>
    </citation>
    <scope>NUCLEOTIDE SEQUENCE [LARGE SCALE GENOMIC DNA]</scope>
    <source>
        <strain evidence="2">DSM 4125</strain>
    </source>
</reference>
<dbReference type="AlphaFoldDB" id="A0A1X7LF99"/>
<dbReference type="GO" id="GO:0006508">
    <property type="term" value="P:proteolysis"/>
    <property type="evidence" value="ECO:0007669"/>
    <property type="project" value="UniProtKB-KW"/>
</dbReference>
<dbReference type="RefSeq" id="WP_085519072.1">
    <property type="nucleotide sequence ID" value="NZ_FXAW01000011.1"/>
</dbReference>
<organism evidence="1 2">
    <name type="scientific">Marivirga sericea</name>
    <dbReference type="NCBI Taxonomy" id="1028"/>
    <lineage>
        <taxon>Bacteria</taxon>
        <taxon>Pseudomonadati</taxon>
        <taxon>Bacteroidota</taxon>
        <taxon>Cytophagia</taxon>
        <taxon>Cytophagales</taxon>
        <taxon>Marivirgaceae</taxon>
        <taxon>Marivirga</taxon>
    </lineage>
</organism>
<dbReference type="GO" id="GO:0046872">
    <property type="term" value="F:metal ion binding"/>
    <property type="evidence" value="ECO:0007669"/>
    <property type="project" value="InterPro"/>
</dbReference>
<sequence>MLENISAYGWKYDYVKDRERIVNEMTVDRIKELSDKYLDETKMIWLVVSNAKTRLDRMKDLGFGEPILINDTKMKED</sequence>
<protein>
    <submittedName>
        <fullName evidence="1">Zinc protease</fullName>
    </submittedName>
</protein>
<dbReference type="SUPFAM" id="SSF63411">
    <property type="entry name" value="LuxS/MPP-like metallohydrolase"/>
    <property type="match status" value="1"/>
</dbReference>
<evidence type="ECO:0000313" key="1">
    <source>
        <dbReference type="EMBL" id="SMG52528.1"/>
    </source>
</evidence>
<keyword evidence="2" id="KW-1185">Reference proteome</keyword>
<keyword evidence="1" id="KW-0378">Hydrolase</keyword>
<name>A0A1X7LF99_9BACT</name>
<dbReference type="InterPro" id="IPR011249">
    <property type="entry name" value="Metalloenz_LuxS/M16"/>
</dbReference>
<proteinExistence type="predicted"/>
<evidence type="ECO:0000313" key="2">
    <source>
        <dbReference type="Proteomes" id="UP000193804"/>
    </source>
</evidence>